<dbReference type="OrthoDB" id="6504878at2"/>
<feature type="compositionally biased region" description="Polar residues" evidence="1">
    <location>
        <begin position="97"/>
        <end position="109"/>
    </location>
</feature>
<evidence type="ECO:0000313" key="7">
    <source>
        <dbReference type="EMBL" id="SUC38937.1"/>
    </source>
</evidence>
<dbReference type="Proteomes" id="UP000251485">
    <property type="component" value="Unassembled WGS sequence"/>
</dbReference>
<sequence length="109" mass="12083">MRSIIINKLILATFMLSLTGCSSVMTHAGPNNELYSGTKNNVNMLSDDETGWAMKPLVILDLPFSALLDTLLLPYDYYTQHDDNSDNSPKERIKKLGSTNDTLNTGNKT</sequence>
<dbReference type="GeneID" id="6803212"/>
<dbReference type="EMBL" id="ABKSPD020000005">
    <property type="protein sequence ID" value="EKW9775945.1"/>
    <property type="molecule type" value="Genomic_DNA"/>
</dbReference>
<reference evidence="4" key="4">
    <citation type="submission" date="2023-06" db="EMBL/GenBank/DDBJ databases">
        <authorList>
            <consortium name="Clinical and Environmental Microbiology Branch: Whole genome sequencing antimicrobial resistance pathogens in the healthcare setting"/>
        </authorList>
    </citation>
    <scope>NUCLEOTIDE SEQUENCE</scope>
    <source>
        <strain evidence="4">Microbial</strain>
    </source>
</reference>
<dbReference type="OMA" id="SSVMTHT"/>
<evidence type="ECO:0000313" key="3">
    <source>
        <dbReference type="EMBL" id="ARX33222.1"/>
    </source>
</evidence>
<evidence type="ECO:0000313" key="10">
    <source>
        <dbReference type="Proteomes" id="UP000254191"/>
    </source>
</evidence>
<reference evidence="3 8" key="1">
    <citation type="submission" date="2017-05" db="EMBL/GenBank/DDBJ databases">
        <title>Whole genome sequencing of Proteus mirabilis AR_0155.</title>
        <authorList>
            <person name="Conlan S."/>
            <person name="Thomas P.J."/>
            <person name="Mullikin J."/>
            <person name="Frank K.M."/>
            <person name="Segre J.A."/>
        </authorList>
    </citation>
    <scope>NUCLEOTIDE SEQUENCE [LARGE SCALE GENOMIC DNA]</scope>
    <source>
        <strain evidence="3 8">AR_0155</strain>
    </source>
</reference>
<evidence type="ECO:0000313" key="11">
    <source>
        <dbReference type="Proteomes" id="UP001171165"/>
    </source>
</evidence>
<keyword evidence="2" id="KW-0732">Signal</keyword>
<evidence type="ECO:0000313" key="4">
    <source>
        <dbReference type="EMBL" id="EKW9775945.1"/>
    </source>
</evidence>
<accession>A0A1Z1SRB3</accession>
<dbReference type="Proteomes" id="UP001171165">
    <property type="component" value="Unassembled WGS sequence"/>
</dbReference>
<organism evidence="4 11">
    <name type="scientific">Proteus mirabilis</name>
    <dbReference type="NCBI Taxonomy" id="584"/>
    <lineage>
        <taxon>Bacteria</taxon>
        <taxon>Pseudomonadati</taxon>
        <taxon>Pseudomonadota</taxon>
        <taxon>Gammaproteobacteria</taxon>
        <taxon>Enterobacterales</taxon>
        <taxon>Morganellaceae</taxon>
        <taxon>Proteus</taxon>
    </lineage>
</organism>
<keyword evidence="4" id="KW-0449">Lipoprotein</keyword>
<dbReference type="PROSITE" id="PS51257">
    <property type="entry name" value="PROKAR_LIPOPROTEIN"/>
    <property type="match status" value="1"/>
</dbReference>
<evidence type="ECO:0000313" key="6">
    <source>
        <dbReference type="EMBL" id="SPZ01344.1"/>
    </source>
</evidence>
<feature type="signal peptide" evidence="2">
    <location>
        <begin position="1"/>
        <end position="28"/>
    </location>
</feature>
<dbReference type="EMBL" id="JADQCH020000002">
    <property type="protein sequence ID" value="MEY2345436.1"/>
    <property type="molecule type" value="Genomic_DNA"/>
</dbReference>
<reference evidence="9 10" key="2">
    <citation type="submission" date="2018-06" db="EMBL/GenBank/DDBJ databases">
        <authorList>
            <consortium name="Pathogen Informatics"/>
            <person name="Doyle S."/>
        </authorList>
    </citation>
    <scope>NUCLEOTIDE SEQUENCE [LARGE SCALE GENOMIC DNA]</scope>
    <source>
        <strain evidence="6 9">NCTC10975</strain>
        <strain evidence="7 10">NCTC11938</strain>
    </source>
</reference>
<dbReference type="InterPro" id="IPR010780">
    <property type="entry name" value="DUF1375"/>
</dbReference>
<feature type="compositionally biased region" description="Basic and acidic residues" evidence="1">
    <location>
        <begin position="80"/>
        <end position="91"/>
    </location>
</feature>
<protein>
    <submittedName>
        <fullName evidence="4 6">Lipoprotein</fullName>
    </submittedName>
</protein>
<evidence type="ECO:0000313" key="5">
    <source>
        <dbReference type="EMBL" id="MEY2345436.1"/>
    </source>
</evidence>
<evidence type="ECO:0000313" key="8">
    <source>
        <dbReference type="Proteomes" id="UP000195540"/>
    </source>
</evidence>
<dbReference type="EMBL" id="CP021694">
    <property type="protein sequence ID" value="ARX33222.1"/>
    <property type="molecule type" value="Genomic_DNA"/>
</dbReference>
<evidence type="ECO:0000313" key="9">
    <source>
        <dbReference type="Proteomes" id="UP000251485"/>
    </source>
</evidence>
<gene>
    <name evidence="3" type="ORF">AM402_03355</name>
    <name evidence="5" type="ORF">I3679_021805</name>
    <name evidence="6" type="ORF">NCTC10975_03988</name>
    <name evidence="7" type="ORF">NCTC11938_03228</name>
    <name evidence="4" type="ORF">PW210_001757</name>
</gene>
<dbReference type="EMBL" id="UAUE01000027">
    <property type="protein sequence ID" value="SPZ01344.1"/>
    <property type="molecule type" value="Genomic_DNA"/>
</dbReference>
<reference evidence="5" key="3">
    <citation type="submission" date="2021-05" db="EMBL/GenBank/DDBJ databases">
        <title>First report of NDM-5 and VEB-6 producing Proteus mirabilis isolated from blood of a sepsis patient in Kolkata, India.</title>
        <authorList>
            <person name="Halder G."/>
            <person name="Chaudhuri B."/>
            <person name="Dutta S."/>
        </authorList>
    </citation>
    <scope>NUCLEOTIDE SEQUENCE [LARGE SCALE GENOMIC DNA]</scope>
    <source>
        <strain evidence="5">7049</strain>
    </source>
</reference>
<evidence type="ECO:0000256" key="1">
    <source>
        <dbReference type="SAM" id="MobiDB-lite"/>
    </source>
</evidence>
<dbReference type="NCBIfam" id="NF008628">
    <property type="entry name" value="PRK11616.1"/>
    <property type="match status" value="1"/>
</dbReference>
<feature type="chain" id="PRO_5044568608" evidence="2">
    <location>
        <begin position="29"/>
        <end position="109"/>
    </location>
</feature>
<dbReference type="EMBL" id="UGTS01000005">
    <property type="protein sequence ID" value="SUC38937.1"/>
    <property type="molecule type" value="Genomic_DNA"/>
</dbReference>
<dbReference type="Proteomes" id="UP000195540">
    <property type="component" value="Chromosome"/>
</dbReference>
<dbReference type="Pfam" id="PF07119">
    <property type="entry name" value="DUF1375"/>
    <property type="match status" value="1"/>
</dbReference>
<dbReference type="AlphaFoldDB" id="A0A1Z1SRB3"/>
<name>A0A1Z1SRB3_PROMI</name>
<evidence type="ECO:0000256" key="2">
    <source>
        <dbReference type="SAM" id="SignalP"/>
    </source>
</evidence>
<dbReference type="Proteomes" id="UP000254191">
    <property type="component" value="Unassembled WGS sequence"/>
</dbReference>
<feature type="region of interest" description="Disordered" evidence="1">
    <location>
        <begin position="80"/>
        <end position="109"/>
    </location>
</feature>
<proteinExistence type="predicted"/>
<dbReference type="RefSeq" id="WP_004246836.1">
    <property type="nucleotide sequence ID" value="NZ_ABFCQN020000005.1"/>
</dbReference>